<accession>A0ABW6K8L5</accession>
<dbReference type="GO" id="GO:0016787">
    <property type="term" value="F:hydrolase activity"/>
    <property type="evidence" value="ECO:0007669"/>
    <property type="project" value="UniProtKB-KW"/>
</dbReference>
<keyword evidence="1" id="KW-1133">Transmembrane helix</keyword>
<feature type="transmembrane region" description="Helical" evidence="1">
    <location>
        <begin position="125"/>
        <end position="147"/>
    </location>
</feature>
<protein>
    <submittedName>
        <fullName evidence="2">Metal-dependent hydrolase</fullName>
    </submittedName>
</protein>
<dbReference type="Proteomes" id="UP001601059">
    <property type="component" value="Unassembled WGS sequence"/>
</dbReference>
<dbReference type="Pfam" id="PF04307">
    <property type="entry name" value="YdjM"/>
    <property type="match status" value="1"/>
</dbReference>
<keyword evidence="2" id="KW-0378">Hydrolase</keyword>
<sequence length="292" mass="34290">MDSITHTLFGLALYGTVDKADMSRKTKAAYLITTVGASQIPDIDVISKLWDNEGLYQMWHRGITHSIFLTPIWALLFYFFCLYFLKVKDKRLFYLGLLAVFIHNTSDLFNAWGTGYLEPFSPIRITFGTISIVDFVFWLIFAVAFLLSRRNKVRTPFYFRMAWCFIILHLVIQTSQGYILHREYKVDYDQVALSANFIPWTFSVITKKDNTVTIYDDNLFKEKEALYVLNSKEDAELETLFKQRPEAKTLFEWSPFVVIVDDDKQLGVYDPRFYRNGQSFLFEYIEKNSLVE</sequence>
<reference evidence="2 3" key="1">
    <citation type="submission" date="2024-08" db="EMBL/GenBank/DDBJ databases">
        <title>Two novel Cytobacillus novel species.</title>
        <authorList>
            <person name="Liu G."/>
        </authorList>
    </citation>
    <scope>NUCLEOTIDE SEQUENCE [LARGE SCALE GENOMIC DNA]</scope>
    <source>
        <strain evidence="2 3">FJAT-54145</strain>
    </source>
</reference>
<feature type="transmembrane region" description="Helical" evidence="1">
    <location>
        <begin position="63"/>
        <end position="85"/>
    </location>
</feature>
<organism evidence="2 3">
    <name type="scientific">Cytobacillus spartinae</name>
    <dbReference type="NCBI Taxonomy" id="3299023"/>
    <lineage>
        <taxon>Bacteria</taxon>
        <taxon>Bacillati</taxon>
        <taxon>Bacillota</taxon>
        <taxon>Bacilli</taxon>
        <taxon>Bacillales</taxon>
        <taxon>Bacillaceae</taxon>
        <taxon>Cytobacillus</taxon>
    </lineage>
</organism>
<dbReference type="RefSeq" id="WP_389359800.1">
    <property type="nucleotide sequence ID" value="NZ_JBIACK010000002.1"/>
</dbReference>
<dbReference type="InterPro" id="IPR053170">
    <property type="entry name" value="Transcription_regulator"/>
</dbReference>
<dbReference type="PANTHER" id="PTHR40031:SF1">
    <property type="entry name" value="MEMBRANE-BOUND METAL-DEPENDENT HYDROLASE"/>
    <property type="match status" value="1"/>
</dbReference>
<gene>
    <name evidence="2" type="ORF">ACFYKX_07965</name>
</gene>
<feature type="transmembrane region" description="Helical" evidence="1">
    <location>
        <begin position="92"/>
        <end position="113"/>
    </location>
</feature>
<evidence type="ECO:0000313" key="3">
    <source>
        <dbReference type="Proteomes" id="UP001601059"/>
    </source>
</evidence>
<feature type="transmembrane region" description="Helical" evidence="1">
    <location>
        <begin position="159"/>
        <end position="180"/>
    </location>
</feature>
<comment type="caution">
    <text evidence="2">The sequence shown here is derived from an EMBL/GenBank/DDBJ whole genome shotgun (WGS) entry which is preliminary data.</text>
</comment>
<keyword evidence="3" id="KW-1185">Reference proteome</keyword>
<keyword evidence="1" id="KW-0812">Transmembrane</keyword>
<keyword evidence="1" id="KW-0472">Membrane</keyword>
<evidence type="ECO:0000313" key="2">
    <source>
        <dbReference type="EMBL" id="MFE8700544.1"/>
    </source>
</evidence>
<dbReference type="PANTHER" id="PTHR40031">
    <property type="entry name" value="HYPOTHETICAL MEMBRANE SPANNING PROTEIN"/>
    <property type="match status" value="1"/>
</dbReference>
<dbReference type="InterPro" id="IPR007404">
    <property type="entry name" value="YdjM-like"/>
</dbReference>
<evidence type="ECO:0000256" key="1">
    <source>
        <dbReference type="SAM" id="Phobius"/>
    </source>
</evidence>
<dbReference type="EMBL" id="JBIACK010000002">
    <property type="protein sequence ID" value="MFE8700544.1"/>
    <property type="molecule type" value="Genomic_DNA"/>
</dbReference>
<name>A0ABW6K8L5_9BACI</name>
<proteinExistence type="predicted"/>